<dbReference type="AlphaFoldDB" id="A0A5B7KG30"/>
<evidence type="ECO:0000313" key="2">
    <source>
        <dbReference type="Proteomes" id="UP000324222"/>
    </source>
</evidence>
<comment type="caution">
    <text evidence="1">The sequence shown here is derived from an EMBL/GenBank/DDBJ whole genome shotgun (WGS) entry which is preliminary data.</text>
</comment>
<name>A0A5B7KG30_PORTR</name>
<dbReference type="Proteomes" id="UP000324222">
    <property type="component" value="Unassembled WGS sequence"/>
</dbReference>
<proteinExistence type="predicted"/>
<organism evidence="1 2">
    <name type="scientific">Portunus trituberculatus</name>
    <name type="common">Swimming crab</name>
    <name type="synonym">Neptunus trituberculatus</name>
    <dbReference type="NCBI Taxonomy" id="210409"/>
    <lineage>
        <taxon>Eukaryota</taxon>
        <taxon>Metazoa</taxon>
        <taxon>Ecdysozoa</taxon>
        <taxon>Arthropoda</taxon>
        <taxon>Crustacea</taxon>
        <taxon>Multicrustacea</taxon>
        <taxon>Malacostraca</taxon>
        <taxon>Eumalacostraca</taxon>
        <taxon>Eucarida</taxon>
        <taxon>Decapoda</taxon>
        <taxon>Pleocyemata</taxon>
        <taxon>Brachyura</taxon>
        <taxon>Eubrachyura</taxon>
        <taxon>Portunoidea</taxon>
        <taxon>Portunidae</taxon>
        <taxon>Portuninae</taxon>
        <taxon>Portunus</taxon>
    </lineage>
</organism>
<dbReference type="EMBL" id="VSRR010139217">
    <property type="protein sequence ID" value="MPD04049.1"/>
    <property type="molecule type" value="Genomic_DNA"/>
</dbReference>
<reference evidence="1 2" key="1">
    <citation type="submission" date="2019-05" db="EMBL/GenBank/DDBJ databases">
        <title>Another draft genome of Portunus trituberculatus and its Hox gene families provides insights of decapod evolution.</title>
        <authorList>
            <person name="Jeong J.-H."/>
            <person name="Song I."/>
            <person name="Kim S."/>
            <person name="Choi T."/>
            <person name="Kim D."/>
            <person name="Ryu S."/>
            <person name="Kim W."/>
        </authorList>
    </citation>
    <scope>NUCLEOTIDE SEQUENCE [LARGE SCALE GENOMIC DNA]</scope>
    <source>
        <tissue evidence="1">Muscle</tissue>
    </source>
</reference>
<protein>
    <submittedName>
        <fullName evidence="1">Uncharacterized protein</fullName>
    </submittedName>
</protein>
<sequence>MNPCVLVFGHNYILHSPQLLLRLKGRSLDRAQASHQGRQGPPWLITALGRSHLKAEPHPPGLDDQRINRGWML</sequence>
<keyword evidence="2" id="KW-1185">Reference proteome</keyword>
<accession>A0A5B7KG30</accession>
<evidence type="ECO:0000313" key="1">
    <source>
        <dbReference type="EMBL" id="MPD04049.1"/>
    </source>
</evidence>
<gene>
    <name evidence="1" type="ORF">E2C01_099717</name>
</gene>